<dbReference type="OrthoDB" id="2157530at2759"/>
<proteinExistence type="predicted"/>
<dbReference type="EMBL" id="SKBQ01000018">
    <property type="protein sequence ID" value="TPX16277.1"/>
    <property type="molecule type" value="Genomic_DNA"/>
</dbReference>
<organism evidence="1 2">
    <name type="scientific">Thyridium curvatum</name>
    <dbReference type="NCBI Taxonomy" id="1093900"/>
    <lineage>
        <taxon>Eukaryota</taxon>
        <taxon>Fungi</taxon>
        <taxon>Dikarya</taxon>
        <taxon>Ascomycota</taxon>
        <taxon>Pezizomycotina</taxon>
        <taxon>Sordariomycetes</taxon>
        <taxon>Sordariomycetidae</taxon>
        <taxon>Thyridiales</taxon>
        <taxon>Thyridiaceae</taxon>
        <taxon>Thyridium</taxon>
    </lineage>
</organism>
<dbReference type="InParanoid" id="A0A507B8V8"/>
<gene>
    <name evidence="1" type="ORF">E0L32_003926</name>
</gene>
<protein>
    <submittedName>
        <fullName evidence="1">Uncharacterized protein</fullName>
    </submittedName>
</protein>
<reference evidence="1 2" key="1">
    <citation type="submission" date="2019-06" db="EMBL/GenBank/DDBJ databases">
        <title>Draft genome sequence of the filamentous fungus Phialemoniopsis curvata isolated from diesel fuel.</title>
        <authorList>
            <person name="Varaljay V.A."/>
            <person name="Lyon W.J."/>
            <person name="Crouch A.L."/>
            <person name="Drake C.E."/>
            <person name="Hollomon J.M."/>
            <person name="Nadeau L.J."/>
            <person name="Nunn H.S."/>
            <person name="Stevenson B.S."/>
            <person name="Bojanowski C.L."/>
            <person name="Crookes-Goodson W.J."/>
        </authorList>
    </citation>
    <scope>NUCLEOTIDE SEQUENCE [LARGE SCALE GENOMIC DNA]</scope>
    <source>
        <strain evidence="1 2">D216</strain>
    </source>
</reference>
<dbReference type="GeneID" id="41971373"/>
<name>A0A507B8V8_9PEZI</name>
<evidence type="ECO:0000313" key="1">
    <source>
        <dbReference type="EMBL" id="TPX16277.1"/>
    </source>
</evidence>
<dbReference type="Proteomes" id="UP000319257">
    <property type="component" value="Unassembled WGS sequence"/>
</dbReference>
<dbReference type="STRING" id="1093900.A0A507B8V8"/>
<keyword evidence="2" id="KW-1185">Reference proteome</keyword>
<evidence type="ECO:0000313" key="2">
    <source>
        <dbReference type="Proteomes" id="UP000319257"/>
    </source>
</evidence>
<dbReference type="AlphaFoldDB" id="A0A507B8V8"/>
<sequence length="185" mass="20526">MWDRSLHGLMMTAGLIADPKMGTFLRDSAFNPQTCEWEGLKLLISRMYTTQRSYLEDQGDSIKDKAFPPELDRILPQLELAWTQGKLCDAGVGLAMKCLKKASGRDSTATLGLYLSHPERVWGEKGLHMDLIKGRLVRSTTGKVVFATDEGQLGLGNDHIKLGDEAWIFPGTETVYSTSYEGGRV</sequence>
<comment type="caution">
    <text evidence="1">The sequence shown here is derived from an EMBL/GenBank/DDBJ whole genome shotgun (WGS) entry which is preliminary data.</text>
</comment>
<dbReference type="RefSeq" id="XP_030997988.1">
    <property type="nucleotide sequence ID" value="XM_031138279.1"/>
</dbReference>
<accession>A0A507B8V8</accession>